<dbReference type="NCBIfam" id="NF033788">
    <property type="entry name" value="HTH_metalloreg"/>
    <property type="match status" value="1"/>
</dbReference>
<dbReference type="CDD" id="cd00090">
    <property type="entry name" value="HTH_ARSR"/>
    <property type="match status" value="1"/>
</dbReference>
<feature type="domain" description="HTH arsR-type" evidence="4">
    <location>
        <begin position="1"/>
        <end position="88"/>
    </location>
</feature>
<dbReference type="Gene3D" id="1.10.10.10">
    <property type="entry name" value="Winged helix-like DNA-binding domain superfamily/Winged helix DNA-binding domain"/>
    <property type="match status" value="1"/>
</dbReference>
<dbReference type="InterPro" id="IPR001845">
    <property type="entry name" value="HTH_ArsR_DNA-bd_dom"/>
</dbReference>
<protein>
    <submittedName>
        <fullName evidence="5">Winged helix-turn-helix transcriptional regulator</fullName>
    </submittedName>
</protein>
<dbReference type="SMART" id="SM00418">
    <property type="entry name" value="HTH_ARSR"/>
    <property type="match status" value="1"/>
</dbReference>
<dbReference type="InterPro" id="IPR036390">
    <property type="entry name" value="WH_DNA-bd_sf"/>
</dbReference>
<proteinExistence type="predicted"/>
<evidence type="ECO:0000256" key="1">
    <source>
        <dbReference type="ARBA" id="ARBA00023015"/>
    </source>
</evidence>
<organism evidence="5 6">
    <name type="scientific">Paenibacillus artemisiicola</name>
    <dbReference type="NCBI Taxonomy" id="1172618"/>
    <lineage>
        <taxon>Bacteria</taxon>
        <taxon>Bacillati</taxon>
        <taxon>Bacillota</taxon>
        <taxon>Bacilli</taxon>
        <taxon>Bacillales</taxon>
        <taxon>Paenibacillaceae</taxon>
        <taxon>Paenibacillus</taxon>
    </lineage>
</organism>
<dbReference type="RefSeq" id="WP_208847998.1">
    <property type="nucleotide sequence ID" value="NZ_JAGGDJ010000007.1"/>
</dbReference>
<dbReference type="SUPFAM" id="SSF46785">
    <property type="entry name" value="Winged helix' DNA-binding domain"/>
    <property type="match status" value="1"/>
</dbReference>
<evidence type="ECO:0000259" key="4">
    <source>
        <dbReference type="PROSITE" id="PS50987"/>
    </source>
</evidence>
<dbReference type="InterPro" id="IPR036388">
    <property type="entry name" value="WH-like_DNA-bd_sf"/>
</dbReference>
<dbReference type="PANTHER" id="PTHR33154">
    <property type="entry name" value="TRANSCRIPTIONAL REGULATOR, ARSR FAMILY"/>
    <property type="match status" value="1"/>
</dbReference>
<dbReference type="InterPro" id="IPR011991">
    <property type="entry name" value="ArsR-like_HTH"/>
</dbReference>
<keyword evidence="6" id="KW-1185">Reference proteome</keyword>
<evidence type="ECO:0000256" key="3">
    <source>
        <dbReference type="ARBA" id="ARBA00023163"/>
    </source>
</evidence>
<keyword evidence="2" id="KW-0238">DNA-binding</keyword>
<dbReference type="Proteomes" id="UP000670947">
    <property type="component" value="Unassembled WGS sequence"/>
</dbReference>
<keyword evidence="1" id="KW-0805">Transcription regulation</keyword>
<comment type="caution">
    <text evidence="5">The sequence shown here is derived from an EMBL/GenBank/DDBJ whole genome shotgun (WGS) entry which is preliminary data.</text>
</comment>
<dbReference type="InterPro" id="IPR051081">
    <property type="entry name" value="HTH_MetalResp_TranReg"/>
</dbReference>
<accession>A0ABS3W9Z8</accession>
<sequence>MNTATLKALADPSRLKMVELLREESLTVGEIADRLQLRQPQASKHLRILREAGLVEVVPEANRHRFRVRPEPLMEMNAWLESFRGMWEGRFEHLSDYLRRMDRT</sequence>
<dbReference type="EMBL" id="JAGGDJ010000007">
    <property type="protein sequence ID" value="MBO7745093.1"/>
    <property type="molecule type" value="Genomic_DNA"/>
</dbReference>
<gene>
    <name evidence="5" type="ORF">I8J29_12860</name>
</gene>
<keyword evidence="3" id="KW-0804">Transcription</keyword>
<reference evidence="5 6" key="1">
    <citation type="submission" date="2021-03" db="EMBL/GenBank/DDBJ databases">
        <title>Paenibacillus artemisicola MWE-103 whole genome sequence.</title>
        <authorList>
            <person name="Ham Y.J."/>
        </authorList>
    </citation>
    <scope>NUCLEOTIDE SEQUENCE [LARGE SCALE GENOMIC DNA]</scope>
    <source>
        <strain evidence="5 6">MWE-103</strain>
    </source>
</reference>
<dbReference type="PANTHER" id="PTHR33154:SF33">
    <property type="entry name" value="TRANSCRIPTIONAL REPRESSOR SDPR"/>
    <property type="match status" value="1"/>
</dbReference>
<dbReference type="PROSITE" id="PS50987">
    <property type="entry name" value="HTH_ARSR_2"/>
    <property type="match status" value="1"/>
</dbReference>
<name>A0ABS3W9Z8_9BACL</name>
<evidence type="ECO:0000313" key="6">
    <source>
        <dbReference type="Proteomes" id="UP000670947"/>
    </source>
</evidence>
<dbReference type="Pfam" id="PF01022">
    <property type="entry name" value="HTH_5"/>
    <property type="match status" value="1"/>
</dbReference>
<evidence type="ECO:0000313" key="5">
    <source>
        <dbReference type="EMBL" id="MBO7745093.1"/>
    </source>
</evidence>
<evidence type="ECO:0000256" key="2">
    <source>
        <dbReference type="ARBA" id="ARBA00023125"/>
    </source>
</evidence>
<dbReference type="PRINTS" id="PR00778">
    <property type="entry name" value="HTHARSR"/>
</dbReference>